<evidence type="ECO:0000256" key="6">
    <source>
        <dbReference type="ARBA" id="ARBA00022729"/>
    </source>
</evidence>
<dbReference type="InterPro" id="IPR051824">
    <property type="entry name" value="LRR_Rcpt-Like_S/T_Kinase"/>
</dbReference>
<dbReference type="SMART" id="SM00369">
    <property type="entry name" value="LRR_TYP"/>
    <property type="match status" value="5"/>
</dbReference>
<dbReference type="PANTHER" id="PTHR48006">
    <property type="entry name" value="LEUCINE-RICH REPEAT-CONTAINING PROTEIN DDB_G0281931-RELATED"/>
    <property type="match status" value="1"/>
</dbReference>
<dbReference type="OrthoDB" id="1394818at2759"/>
<gene>
    <name evidence="17" type="ORF">HRI_002919500</name>
</gene>
<evidence type="ECO:0000313" key="17">
    <source>
        <dbReference type="EMBL" id="GMI92502.1"/>
    </source>
</evidence>
<keyword evidence="13" id="KW-0325">Glycoprotein</keyword>
<evidence type="ECO:0000259" key="16">
    <source>
        <dbReference type="PROSITE" id="PS50011"/>
    </source>
</evidence>
<dbReference type="InterPro" id="IPR001245">
    <property type="entry name" value="Ser-Thr/Tyr_kinase_cat_dom"/>
</dbReference>
<dbReference type="Proteomes" id="UP001165190">
    <property type="component" value="Unassembled WGS sequence"/>
</dbReference>
<dbReference type="InterPro" id="IPR001611">
    <property type="entry name" value="Leu-rich_rpt"/>
</dbReference>
<feature type="transmembrane region" description="Helical" evidence="14">
    <location>
        <begin position="458"/>
        <end position="480"/>
    </location>
</feature>
<evidence type="ECO:0000256" key="9">
    <source>
        <dbReference type="ARBA" id="ARBA00022840"/>
    </source>
</evidence>
<dbReference type="Pfam" id="PF00560">
    <property type="entry name" value="LRR_1"/>
    <property type="match status" value="3"/>
</dbReference>
<evidence type="ECO:0000313" key="18">
    <source>
        <dbReference type="Proteomes" id="UP001165190"/>
    </source>
</evidence>
<dbReference type="PRINTS" id="PR00019">
    <property type="entry name" value="LEURICHRPT"/>
</dbReference>
<dbReference type="PROSITE" id="PS51450">
    <property type="entry name" value="LRR"/>
    <property type="match status" value="1"/>
</dbReference>
<evidence type="ECO:0000256" key="15">
    <source>
        <dbReference type="SAM" id="SignalP"/>
    </source>
</evidence>
<feature type="chain" id="PRO_5040942797" description="Protein kinase domain-containing protein" evidence="15">
    <location>
        <begin position="23"/>
        <end position="855"/>
    </location>
</feature>
<dbReference type="InterPro" id="IPR003591">
    <property type="entry name" value="Leu-rich_rpt_typical-subtyp"/>
</dbReference>
<dbReference type="FunFam" id="3.80.10.10:FF:000041">
    <property type="entry name" value="LRR receptor-like serine/threonine-protein kinase ERECTA"/>
    <property type="match status" value="1"/>
</dbReference>
<keyword evidence="6 15" id="KW-0732">Signal</keyword>
<evidence type="ECO:0000256" key="10">
    <source>
        <dbReference type="ARBA" id="ARBA00022989"/>
    </source>
</evidence>
<name>A0A9W7IAL3_HIBTR</name>
<dbReference type="PANTHER" id="PTHR48006:SF20">
    <property type="entry name" value="OS08G0276400 PROTEIN"/>
    <property type="match status" value="1"/>
</dbReference>
<dbReference type="Gene3D" id="3.30.200.20">
    <property type="entry name" value="Phosphorylase Kinase, domain 1"/>
    <property type="match status" value="1"/>
</dbReference>
<evidence type="ECO:0000256" key="13">
    <source>
        <dbReference type="ARBA" id="ARBA00023180"/>
    </source>
</evidence>
<evidence type="ECO:0000256" key="2">
    <source>
        <dbReference type="ARBA" id="ARBA00009592"/>
    </source>
</evidence>
<sequence>MDIGFFGSVLILSLFFKHFTCQLPNTDEFYVSDFLKKMGSNSSLSYNLSDSVCSWEGVHCDTKKANVIGLKASGLGLSGLMPETTIAKLTQLQSLDLSNNKITALPSDLWSLGSLKRLNLSSNQISGFLPSNIGNFGQLEVFDLSGNNFSGEIPAAISSLASLQVLKLAGNGFEWSIPTGILNCQSLVSLDLSLNRLNGSLPDGFGAAFPKLKTLNLARNEIYGHVSDFAEMKSLTSLNISGNLFKGSNSITVVFQGQLEVIDLSKNQLQGHISQVQFDSTYNWSRLVYLDLSENQLSGEIFLNLSQADNLRHLNLANNRFARQEFPRIETLLGLEYLNLSKTSLIGHIPGEILQMSNLHALDVSSNYLTRHIPSLAHKSLKILDVSHNNLSGEIPISLLEKLRGVERYNFSYNNLTLCDSGLSLETLETSFYGSSNSCPIAANPVFFKRRATRHKGYTLALALTLSMVFLLAGLLFLAFGCRRNSRTWVVKQPSYKEEQNISGPFSFQTDSTTWVADVKQATSVPVVIFEKPLLNITFADLLSATSNFDQDTLLAEGKFGPVYRGFLPGGIHVAVKVLVHGSTLTDQEAARELEYLGRIKHPNLVPLTGCCLAGDQRIAIYDYMENGNLQNLLHDLPLGVQATEDWSTDTWEENNNGIQNVGSEGLLTTWTFRHKIALGTARALAFLHHGCSPSIIHRDVKASSVYLDLNLEPRLSDFGLAKIFGTGLEDEIARGTPGYVPPEFSQLECDAPTPKSDVYCFGVVLLELITGKRPIGDDYPEEQEASLVSWVRGLVRKNQGSKAIDPKIRDTGPEYQMEEALKIGYLCTADLPTKRPSMQQIVGLLKDIEPRAPQ</sequence>
<dbReference type="GO" id="GO:0016020">
    <property type="term" value="C:membrane"/>
    <property type="evidence" value="ECO:0007669"/>
    <property type="project" value="UniProtKB-SubCell"/>
</dbReference>
<evidence type="ECO:0000256" key="5">
    <source>
        <dbReference type="ARBA" id="ARBA00022692"/>
    </source>
</evidence>
<protein>
    <recommendedName>
        <fullName evidence="16">Protein kinase domain-containing protein</fullName>
    </recommendedName>
</protein>
<dbReference type="PROSITE" id="PS50011">
    <property type="entry name" value="PROTEIN_KINASE_DOM"/>
    <property type="match status" value="1"/>
</dbReference>
<organism evidence="17 18">
    <name type="scientific">Hibiscus trionum</name>
    <name type="common">Flower of an hour</name>
    <dbReference type="NCBI Taxonomy" id="183268"/>
    <lineage>
        <taxon>Eukaryota</taxon>
        <taxon>Viridiplantae</taxon>
        <taxon>Streptophyta</taxon>
        <taxon>Embryophyta</taxon>
        <taxon>Tracheophyta</taxon>
        <taxon>Spermatophyta</taxon>
        <taxon>Magnoliopsida</taxon>
        <taxon>eudicotyledons</taxon>
        <taxon>Gunneridae</taxon>
        <taxon>Pentapetalae</taxon>
        <taxon>rosids</taxon>
        <taxon>malvids</taxon>
        <taxon>Malvales</taxon>
        <taxon>Malvaceae</taxon>
        <taxon>Malvoideae</taxon>
        <taxon>Hibiscus</taxon>
    </lineage>
</organism>
<keyword evidence="8" id="KW-0547">Nucleotide-binding</keyword>
<dbReference type="EMBL" id="BSYR01000024">
    <property type="protein sequence ID" value="GMI92502.1"/>
    <property type="molecule type" value="Genomic_DNA"/>
</dbReference>
<evidence type="ECO:0000256" key="11">
    <source>
        <dbReference type="ARBA" id="ARBA00023136"/>
    </source>
</evidence>
<reference evidence="17" key="1">
    <citation type="submission" date="2023-05" db="EMBL/GenBank/DDBJ databases">
        <title>Genome and transcriptome analyses reveal genes involved in the formation of fine ridges on petal epidermal cells in Hibiscus trionum.</title>
        <authorList>
            <person name="Koshimizu S."/>
            <person name="Masuda S."/>
            <person name="Ishii T."/>
            <person name="Shirasu K."/>
            <person name="Hoshino A."/>
            <person name="Arita M."/>
        </authorList>
    </citation>
    <scope>NUCLEOTIDE SEQUENCE</scope>
    <source>
        <strain evidence="17">Hamamatsu line</strain>
    </source>
</reference>
<dbReference type="Pfam" id="PF07714">
    <property type="entry name" value="PK_Tyr_Ser-Thr"/>
    <property type="match status" value="1"/>
</dbReference>
<dbReference type="AlphaFoldDB" id="A0A9W7IAL3"/>
<keyword evidence="9" id="KW-0067">ATP-binding</keyword>
<dbReference type="Gene3D" id="1.10.510.10">
    <property type="entry name" value="Transferase(Phosphotransferase) domain 1"/>
    <property type="match status" value="1"/>
</dbReference>
<dbReference type="Pfam" id="PF13855">
    <property type="entry name" value="LRR_8"/>
    <property type="match status" value="2"/>
</dbReference>
<dbReference type="SUPFAM" id="SSF52058">
    <property type="entry name" value="L domain-like"/>
    <property type="match status" value="1"/>
</dbReference>
<keyword evidence="5 14" id="KW-0812">Transmembrane</keyword>
<dbReference type="InterPro" id="IPR011009">
    <property type="entry name" value="Kinase-like_dom_sf"/>
</dbReference>
<keyword evidence="4" id="KW-0433">Leucine-rich repeat</keyword>
<dbReference type="InterPro" id="IPR032675">
    <property type="entry name" value="LRR_dom_sf"/>
</dbReference>
<feature type="domain" description="Protein kinase" evidence="16">
    <location>
        <begin position="549"/>
        <end position="853"/>
    </location>
</feature>
<dbReference type="GO" id="GO:0004672">
    <property type="term" value="F:protein kinase activity"/>
    <property type="evidence" value="ECO:0007669"/>
    <property type="project" value="InterPro"/>
</dbReference>
<dbReference type="SUPFAM" id="SSF56112">
    <property type="entry name" value="Protein kinase-like (PK-like)"/>
    <property type="match status" value="1"/>
</dbReference>
<dbReference type="GO" id="GO:0005524">
    <property type="term" value="F:ATP binding"/>
    <property type="evidence" value="ECO:0007669"/>
    <property type="project" value="UniProtKB-KW"/>
</dbReference>
<dbReference type="CDD" id="cd14066">
    <property type="entry name" value="STKc_IRAK"/>
    <property type="match status" value="1"/>
</dbReference>
<keyword evidence="18" id="KW-1185">Reference proteome</keyword>
<evidence type="ECO:0000256" key="8">
    <source>
        <dbReference type="ARBA" id="ARBA00022741"/>
    </source>
</evidence>
<dbReference type="FunFam" id="3.80.10.10:FF:001678">
    <property type="entry name" value="Calmodulin-binding receptor kinase CaMRLK"/>
    <property type="match status" value="1"/>
</dbReference>
<dbReference type="FunFam" id="3.30.200.20:FF:000466">
    <property type="entry name" value="Putative LRR receptor-like serine/threonine-protein kinase"/>
    <property type="match status" value="1"/>
</dbReference>
<evidence type="ECO:0000256" key="4">
    <source>
        <dbReference type="ARBA" id="ARBA00022614"/>
    </source>
</evidence>
<comment type="subcellular location">
    <subcellularLocation>
        <location evidence="1">Membrane</location>
        <topology evidence="1">Single-pass type I membrane protein</topology>
    </subcellularLocation>
</comment>
<comment type="caution">
    <text evidence="17">The sequence shown here is derived from an EMBL/GenBank/DDBJ whole genome shotgun (WGS) entry which is preliminary data.</text>
</comment>
<accession>A0A9W7IAL3</accession>
<keyword evidence="12" id="KW-0675">Receptor</keyword>
<dbReference type="Gene3D" id="3.80.10.10">
    <property type="entry name" value="Ribonuclease Inhibitor"/>
    <property type="match status" value="3"/>
</dbReference>
<evidence type="ECO:0000256" key="12">
    <source>
        <dbReference type="ARBA" id="ARBA00023170"/>
    </source>
</evidence>
<keyword evidence="3" id="KW-0597">Phosphoprotein</keyword>
<dbReference type="InterPro" id="IPR000719">
    <property type="entry name" value="Prot_kinase_dom"/>
</dbReference>
<keyword evidence="10 14" id="KW-1133">Transmembrane helix</keyword>
<evidence type="ECO:0000256" key="3">
    <source>
        <dbReference type="ARBA" id="ARBA00022553"/>
    </source>
</evidence>
<keyword evidence="7" id="KW-0677">Repeat</keyword>
<keyword evidence="11 14" id="KW-0472">Membrane</keyword>
<evidence type="ECO:0000256" key="1">
    <source>
        <dbReference type="ARBA" id="ARBA00004479"/>
    </source>
</evidence>
<evidence type="ECO:0000256" key="7">
    <source>
        <dbReference type="ARBA" id="ARBA00022737"/>
    </source>
</evidence>
<feature type="signal peptide" evidence="15">
    <location>
        <begin position="1"/>
        <end position="22"/>
    </location>
</feature>
<evidence type="ECO:0000256" key="14">
    <source>
        <dbReference type="SAM" id="Phobius"/>
    </source>
</evidence>
<proteinExistence type="inferred from homology"/>
<comment type="similarity">
    <text evidence="2">Belongs to the RLP family.</text>
</comment>